<name>A0A9X2W3G4_9SPHN</name>
<feature type="region of interest" description="Disordered" evidence="1">
    <location>
        <begin position="235"/>
        <end position="265"/>
    </location>
</feature>
<keyword evidence="2" id="KW-0732">Signal</keyword>
<evidence type="ECO:0000256" key="1">
    <source>
        <dbReference type="SAM" id="MobiDB-lite"/>
    </source>
</evidence>
<gene>
    <name evidence="3" type="ORF">N0B51_08715</name>
</gene>
<organism evidence="3 4">
    <name type="scientific">Tsuneonella litorea</name>
    <dbReference type="NCBI Taxonomy" id="2976475"/>
    <lineage>
        <taxon>Bacteria</taxon>
        <taxon>Pseudomonadati</taxon>
        <taxon>Pseudomonadota</taxon>
        <taxon>Alphaproteobacteria</taxon>
        <taxon>Sphingomonadales</taxon>
        <taxon>Erythrobacteraceae</taxon>
        <taxon>Tsuneonella</taxon>
    </lineage>
</organism>
<reference evidence="3" key="1">
    <citation type="submission" date="2022-09" db="EMBL/GenBank/DDBJ databases">
        <title>The genome sequence of Tsuneonella sp. YG55.</title>
        <authorList>
            <person name="Liu Y."/>
        </authorList>
    </citation>
    <scope>NUCLEOTIDE SEQUENCE</scope>
    <source>
        <strain evidence="3">YG55</strain>
    </source>
</reference>
<dbReference type="PANTHER" id="PTHR38075:SF1">
    <property type="entry name" value="DUF4139 DOMAIN-CONTAINING PROTEIN"/>
    <property type="match status" value="1"/>
</dbReference>
<protein>
    <submittedName>
        <fullName evidence="3">DUF4139 domain-containing protein</fullName>
    </submittedName>
</protein>
<comment type="caution">
    <text evidence="3">The sequence shown here is derived from an EMBL/GenBank/DDBJ whole genome shotgun (WGS) entry which is preliminary data.</text>
</comment>
<feature type="chain" id="PRO_5040753270" evidence="2">
    <location>
        <begin position="20"/>
        <end position="502"/>
    </location>
</feature>
<proteinExistence type="predicted"/>
<evidence type="ECO:0000256" key="2">
    <source>
        <dbReference type="SAM" id="SignalP"/>
    </source>
</evidence>
<accession>A0A9X2W3G4</accession>
<dbReference type="Proteomes" id="UP001142648">
    <property type="component" value="Unassembled WGS sequence"/>
</dbReference>
<feature type="signal peptide" evidence="2">
    <location>
        <begin position="1"/>
        <end position="19"/>
    </location>
</feature>
<keyword evidence="4" id="KW-1185">Reference proteome</keyword>
<dbReference type="AlphaFoldDB" id="A0A9X2W3G4"/>
<feature type="compositionally biased region" description="Low complexity" evidence="1">
    <location>
        <begin position="236"/>
        <end position="245"/>
    </location>
</feature>
<dbReference type="RefSeq" id="WP_259961933.1">
    <property type="nucleotide sequence ID" value="NZ_JAOAMV010000004.1"/>
</dbReference>
<evidence type="ECO:0000313" key="3">
    <source>
        <dbReference type="EMBL" id="MCT2559061.1"/>
    </source>
</evidence>
<dbReference type="PANTHER" id="PTHR38075">
    <property type="entry name" value="DUF4139 DOMAIN-CONTAINING PROTEIN"/>
    <property type="match status" value="1"/>
</dbReference>
<dbReference type="EMBL" id="JAOAMV010000004">
    <property type="protein sequence ID" value="MCT2559061.1"/>
    <property type="molecule type" value="Genomic_DNA"/>
</dbReference>
<sequence length="502" mass="54560">MTRTGIRSLALVASGLATAGLAQTAPTEPSAQGDLAVTIYNNDLALVQDVRRLDIARGRSRIEFPDVSARIRPETLSFNAAGAGIVEQNFDFDLLTPGKLMEKAIGQTVTLIRTNPATGAETRERATVLSTAGGVVVKIGDRIEVLRDDGLPVRVIFDQVPPNLRARPTLSVTVDSDRGGARPASIRYLTGGLGWSADYVALYDEARGTTDMQGWVTLTNQTGTTFREAETVLVAGGPSASGGSRSYRRSSPPPPPRGSFVPGTETADRERLGDYYLYPLPARTTIANAQTKQVGFLDVQGVPAKKVYARSVGWLASDDQPVNVASAIAFSTSREQGLGDALPAGTVRFYQRDAQGTPQFVGESRIGHTPMGSGLTLTTGDAFDVFVQAEVVSREKITPGEYDASARYRVIKNGDVVQEITRERAVEYWRTTMRYTFTNAKPAPVEVELIQGGLDRGWWTRDYRVTSEDVKGEQVNADTRKYLVTVPANGRREVRVTYETRY</sequence>
<evidence type="ECO:0000313" key="4">
    <source>
        <dbReference type="Proteomes" id="UP001142648"/>
    </source>
</evidence>